<evidence type="ECO:0000313" key="3">
    <source>
        <dbReference type="Proteomes" id="UP000649617"/>
    </source>
</evidence>
<dbReference type="Proteomes" id="UP000649617">
    <property type="component" value="Unassembled WGS sequence"/>
</dbReference>
<dbReference type="AlphaFoldDB" id="A0A812N9V6"/>
<feature type="compositionally biased region" description="Low complexity" evidence="1">
    <location>
        <begin position="342"/>
        <end position="362"/>
    </location>
</feature>
<feature type="non-terminal residue" evidence="2">
    <location>
        <position position="1"/>
    </location>
</feature>
<name>A0A812N9V6_SYMPI</name>
<sequence length="579" mass="62772">AILAVLNWSAPSALTNKTQEQQALAFTQILSQSKRNFGVVMSPVFHYKAHQKHVLEHVLLTSLSGRGVDVDTQASPLFKARADSRDTRPLVYPLRLVRSCSLQVHVSVDEHDSDAQDTQPNTKRARKTLSPSALFWSQTPLASMLRTEEAEQIPNQKLKQPEDLTESALPSSTDETSHVRGGKRFEQIGIDAASKMLESLLESNNQVPDEMSAIVILDLSVGVGDFFYAWLRRQSAVRFPLLFVGANSNATEAEWLRHVTLEEVSMKLSSGEVTCAGYQAKPQEPPSDLLLSPPPLPQLNLCTVQGGALVVPPSQVSLWGTHAQFGPEFQKKVKEIVDEFGEPQPESSGAAAAGAAEVPVQQNTRPKPPPPPMEKINVSELSDSKLAQVPGEWVEERTGDSVLTVPAGSVIAGFGPGTFKHIPRSTDGKPGMKPTDENIVLFVLDSSDSYVLFSGRLLTVGEAVATAQTSRAQTDVTYFTKKTSEGGSGFKLERKHEVYYKCTPKVTGSHDPTSGSDPSGIDLKNAGSLAAVTSSVDFQKGHCSVMWSVKWATKGLRPIKPQIVLLHSMEIPGQTAVKL</sequence>
<feature type="region of interest" description="Disordered" evidence="1">
    <location>
        <begin position="109"/>
        <end position="129"/>
    </location>
</feature>
<dbReference type="EMBL" id="CAJNIZ010010572">
    <property type="protein sequence ID" value="CAE7302851.1"/>
    <property type="molecule type" value="Genomic_DNA"/>
</dbReference>
<reference evidence="2" key="1">
    <citation type="submission" date="2021-02" db="EMBL/GenBank/DDBJ databases">
        <authorList>
            <person name="Dougan E. K."/>
            <person name="Rhodes N."/>
            <person name="Thang M."/>
            <person name="Chan C."/>
        </authorList>
    </citation>
    <scope>NUCLEOTIDE SEQUENCE</scope>
</reference>
<protein>
    <submittedName>
        <fullName evidence="2">Uncharacterized protein</fullName>
    </submittedName>
</protein>
<proteinExistence type="predicted"/>
<dbReference type="OrthoDB" id="412564at2759"/>
<accession>A0A812N9V6</accession>
<feature type="region of interest" description="Disordered" evidence="1">
    <location>
        <begin position="341"/>
        <end position="376"/>
    </location>
</feature>
<comment type="caution">
    <text evidence="2">The sequence shown here is derived from an EMBL/GenBank/DDBJ whole genome shotgun (WGS) entry which is preliminary data.</text>
</comment>
<evidence type="ECO:0000256" key="1">
    <source>
        <dbReference type="SAM" id="MobiDB-lite"/>
    </source>
</evidence>
<evidence type="ECO:0000313" key="2">
    <source>
        <dbReference type="EMBL" id="CAE7302851.1"/>
    </source>
</evidence>
<organism evidence="2 3">
    <name type="scientific">Symbiodinium pilosum</name>
    <name type="common">Dinoflagellate</name>
    <dbReference type="NCBI Taxonomy" id="2952"/>
    <lineage>
        <taxon>Eukaryota</taxon>
        <taxon>Sar</taxon>
        <taxon>Alveolata</taxon>
        <taxon>Dinophyceae</taxon>
        <taxon>Suessiales</taxon>
        <taxon>Symbiodiniaceae</taxon>
        <taxon>Symbiodinium</taxon>
    </lineage>
</organism>
<gene>
    <name evidence="2" type="ORF">SPIL2461_LOCUS6837</name>
</gene>
<keyword evidence="3" id="KW-1185">Reference proteome</keyword>
<feature type="region of interest" description="Disordered" evidence="1">
    <location>
        <begin position="147"/>
        <end position="180"/>
    </location>
</feature>